<dbReference type="PROSITE" id="PS51257">
    <property type="entry name" value="PROKAR_LIPOPROTEIN"/>
    <property type="match status" value="1"/>
</dbReference>
<gene>
    <name evidence="2" type="ORF">ACFSYJ_21875</name>
</gene>
<reference evidence="3" key="1">
    <citation type="journal article" date="2019" name="Int. J. Syst. Evol. Microbiol.">
        <title>The Global Catalogue of Microorganisms (GCM) 10K type strain sequencing project: providing services to taxonomists for standard genome sequencing and annotation.</title>
        <authorList>
            <consortium name="The Broad Institute Genomics Platform"/>
            <consortium name="The Broad Institute Genome Sequencing Center for Infectious Disease"/>
            <person name="Wu L."/>
            <person name="Ma J."/>
        </authorList>
    </citation>
    <scope>NUCLEOTIDE SEQUENCE [LARGE SCALE GENOMIC DNA]</scope>
    <source>
        <strain evidence="3">CGMCC 4.7643</strain>
    </source>
</reference>
<dbReference type="EMBL" id="JBHUKU010000011">
    <property type="protein sequence ID" value="MFD2461269.1"/>
    <property type="molecule type" value="Genomic_DNA"/>
</dbReference>
<evidence type="ECO:0000256" key="1">
    <source>
        <dbReference type="SAM" id="SignalP"/>
    </source>
</evidence>
<feature type="chain" id="PRO_5045812085" description="Extracellular repeat, HAF family" evidence="1">
    <location>
        <begin position="20"/>
        <end position="339"/>
    </location>
</feature>
<keyword evidence="1" id="KW-0732">Signal</keyword>
<protein>
    <recommendedName>
        <fullName evidence="4">Extracellular repeat, HAF family</fullName>
    </recommendedName>
</protein>
<proteinExistence type="predicted"/>
<accession>A0ABW5GKB2</accession>
<comment type="caution">
    <text evidence="2">The sequence shown here is derived from an EMBL/GenBank/DDBJ whole genome shotgun (WGS) entry which is preliminary data.</text>
</comment>
<dbReference type="Proteomes" id="UP001597419">
    <property type="component" value="Unassembled WGS sequence"/>
</dbReference>
<feature type="signal peptide" evidence="1">
    <location>
        <begin position="1"/>
        <end position="19"/>
    </location>
</feature>
<keyword evidence="3" id="KW-1185">Reference proteome</keyword>
<name>A0ABW5GKB2_9PSEU</name>
<evidence type="ECO:0000313" key="3">
    <source>
        <dbReference type="Proteomes" id="UP001597419"/>
    </source>
</evidence>
<sequence>MKRTFRLLFGAAIATAVVAGPGTMSAAAAGCSWKPSALPLPSGGLSGVASATDHAGGVAGVVKFSDKTTRIVYWKNGKTTEYGSYLSGLASVQVKDQNRSGTIVGSVTVGRPSIPPRISAFRITANGLENLASPDGATMTFPSGGINDKGDIVGGYRTSRSSPIAGIRWPAGSGKVEKLDGLADVGYIGGLDEDGTVLYSAAETSIYQQRPFLWKNGKSTALAKPAQVGDLQGEAISAGRVVGKLYYQNSSGKYVDEAIFWDTDGVPHKLPSGQSAEDINRNGVSVGASTDDQAAVWRLGALDAKLGKGTVAHAIGDDGVIAGSRTVNNVEQPTVWRCG</sequence>
<organism evidence="2 3">
    <name type="scientific">Amycolatopsis samaneae</name>
    <dbReference type="NCBI Taxonomy" id="664691"/>
    <lineage>
        <taxon>Bacteria</taxon>
        <taxon>Bacillati</taxon>
        <taxon>Actinomycetota</taxon>
        <taxon>Actinomycetes</taxon>
        <taxon>Pseudonocardiales</taxon>
        <taxon>Pseudonocardiaceae</taxon>
        <taxon>Amycolatopsis</taxon>
    </lineage>
</organism>
<evidence type="ECO:0000313" key="2">
    <source>
        <dbReference type="EMBL" id="MFD2461269.1"/>
    </source>
</evidence>
<dbReference type="RefSeq" id="WP_345405247.1">
    <property type="nucleotide sequence ID" value="NZ_BAABHG010000018.1"/>
</dbReference>
<evidence type="ECO:0008006" key="4">
    <source>
        <dbReference type="Google" id="ProtNLM"/>
    </source>
</evidence>